<evidence type="ECO:0000313" key="7">
    <source>
        <dbReference type="EMBL" id="CAD7237194.1"/>
    </source>
</evidence>
<dbReference type="AlphaFoldDB" id="A0A7R8WS70"/>
<keyword evidence="4" id="KW-1133">Transmembrane helix</keyword>
<dbReference type="Gene3D" id="1.10.10.10">
    <property type="entry name" value="Winged helix-like DNA-binding domain superfamily/Winged helix DNA-binding domain"/>
    <property type="match status" value="1"/>
</dbReference>
<evidence type="ECO:0000259" key="6">
    <source>
        <dbReference type="Pfam" id="PF02742"/>
    </source>
</evidence>
<dbReference type="InterPro" id="IPR036390">
    <property type="entry name" value="WH_DNA-bd_sf"/>
</dbReference>
<dbReference type="SUPFAM" id="SSF81345">
    <property type="entry name" value="ABC transporter involved in vitamin B12 uptake, BtuC"/>
    <property type="match status" value="1"/>
</dbReference>
<organism evidence="7">
    <name type="scientific">Cyprideis torosa</name>
    <dbReference type="NCBI Taxonomy" id="163714"/>
    <lineage>
        <taxon>Eukaryota</taxon>
        <taxon>Metazoa</taxon>
        <taxon>Ecdysozoa</taxon>
        <taxon>Arthropoda</taxon>
        <taxon>Crustacea</taxon>
        <taxon>Oligostraca</taxon>
        <taxon>Ostracoda</taxon>
        <taxon>Podocopa</taxon>
        <taxon>Podocopida</taxon>
        <taxon>Cytherocopina</taxon>
        <taxon>Cytheroidea</taxon>
        <taxon>Cytherideidae</taxon>
        <taxon>Cyprideis</taxon>
    </lineage>
</organism>
<dbReference type="Pfam" id="PF00950">
    <property type="entry name" value="ABC-3"/>
    <property type="match status" value="1"/>
</dbReference>
<dbReference type="OrthoDB" id="10265829at2759"/>
<keyword evidence="5" id="KW-0472">Membrane</keyword>
<dbReference type="GO" id="GO:0003700">
    <property type="term" value="F:DNA-binding transcription factor activity"/>
    <property type="evidence" value="ECO:0007669"/>
    <property type="project" value="InterPro"/>
</dbReference>
<dbReference type="InterPro" id="IPR037294">
    <property type="entry name" value="ABC_BtuC-like"/>
</dbReference>
<dbReference type="SUPFAM" id="SSF47979">
    <property type="entry name" value="Iron-dependent repressor protein, dimerization domain"/>
    <property type="match status" value="1"/>
</dbReference>
<dbReference type="SUPFAM" id="SSF46785">
    <property type="entry name" value="Winged helix' DNA-binding domain"/>
    <property type="match status" value="1"/>
</dbReference>
<dbReference type="PANTHER" id="PTHR33238:SF7">
    <property type="entry name" value="IRON-DEPENDENT TRANSCRIPTIONAL REGULATOR"/>
    <property type="match status" value="1"/>
</dbReference>
<dbReference type="InterPro" id="IPR022689">
    <property type="entry name" value="Iron_dep_repressor"/>
</dbReference>
<dbReference type="GO" id="GO:0046983">
    <property type="term" value="F:protein dimerization activity"/>
    <property type="evidence" value="ECO:0007669"/>
    <property type="project" value="InterPro"/>
</dbReference>
<name>A0A7R8WS70_9CRUS</name>
<evidence type="ECO:0000256" key="1">
    <source>
        <dbReference type="ARBA" id="ARBA00004141"/>
    </source>
</evidence>
<sequence>MLITPASTALLLSDKLKTVIFLSACIGLLSAVFGFLLAIVAELPPGPAMVVVATLLYILTVIVAPEKGLIIRYVRKKRQQLKIIDEDIIRQTMKYPSGIDGSQLAAYLHLSTKVIRQRLTSLYQNGFVQSVDPVILSAKGMDTGNQLIRAHRLWESYQVEKMGLTKAQIHDEADRLEHFLTRAVVDEVDHNLGYPQQDPHGSPIPQKMISPEKSLLDLKPKSKARIA</sequence>
<dbReference type="Pfam" id="PF02742">
    <property type="entry name" value="Fe_dep_repr_C"/>
    <property type="match status" value="1"/>
</dbReference>
<reference evidence="7" key="1">
    <citation type="submission" date="2020-11" db="EMBL/GenBank/DDBJ databases">
        <authorList>
            <person name="Tran Van P."/>
        </authorList>
    </citation>
    <scope>NUCLEOTIDE SEQUENCE</scope>
</reference>
<dbReference type="InterPro" id="IPR001367">
    <property type="entry name" value="Fe_dep_repressor"/>
</dbReference>
<dbReference type="InterPro" id="IPR050536">
    <property type="entry name" value="DtxR_MntR_Metal-Reg"/>
</dbReference>
<dbReference type="GO" id="GO:0046914">
    <property type="term" value="F:transition metal ion binding"/>
    <property type="evidence" value="ECO:0007669"/>
    <property type="project" value="InterPro"/>
</dbReference>
<dbReference type="InterPro" id="IPR036421">
    <property type="entry name" value="Fe_dep_repressor_sf"/>
</dbReference>
<dbReference type="InterPro" id="IPR036388">
    <property type="entry name" value="WH-like_DNA-bd_sf"/>
</dbReference>
<dbReference type="EMBL" id="OB685597">
    <property type="protein sequence ID" value="CAD7237194.1"/>
    <property type="molecule type" value="Genomic_DNA"/>
</dbReference>
<dbReference type="InterPro" id="IPR001626">
    <property type="entry name" value="ABC_TroCD"/>
</dbReference>
<dbReference type="GO" id="GO:0043190">
    <property type="term" value="C:ATP-binding cassette (ABC) transporter complex"/>
    <property type="evidence" value="ECO:0007669"/>
    <property type="project" value="InterPro"/>
</dbReference>
<keyword evidence="3" id="KW-0812">Transmembrane</keyword>
<dbReference type="GO" id="GO:0055085">
    <property type="term" value="P:transmembrane transport"/>
    <property type="evidence" value="ECO:0007669"/>
    <property type="project" value="InterPro"/>
</dbReference>
<evidence type="ECO:0000256" key="2">
    <source>
        <dbReference type="ARBA" id="ARBA00008034"/>
    </source>
</evidence>
<feature type="domain" description="Iron dependent repressor metal binding and dimerisation" evidence="6">
    <location>
        <begin position="138"/>
        <end position="206"/>
    </location>
</feature>
<dbReference type="SMART" id="SM00529">
    <property type="entry name" value="HTH_DTXR"/>
    <property type="match status" value="1"/>
</dbReference>
<gene>
    <name evidence="7" type="ORF">CTOB1V02_LOCUS15009</name>
</gene>
<dbReference type="PANTHER" id="PTHR33238">
    <property type="entry name" value="IRON (METAL) DEPENDENT REPRESSOR, DTXR FAMILY"/>
    <property type="match status" value="1"/>
</dbReference>
<feature type="non-terminal residue" evidence="7">
    <location>
        <position position="227"/>
    </location>
</feature>
<evidence type="ECO:0000256" key="4">
    <source>
        <dbReference type="ARBA" id="ARBA00022989"/>
    </source>
</evidence>
<accession>A0A7R8WS70</accession>
<comment type="similarity">
    <text evidence="2">Belongs to the ABC-3 integral membrane protein family.</text>
</comment>
<evidence type="ECO:0000256" key="3">
    <source>
        <dbReference type="ARBA" id="ARBA00022692"/>
    </source>
</evidence>
<protein>
    <recommendedName>
        <fullName evidence="6">Iron dependent repressor metal binding and dimerisation domain-containing protein</fullName>
    </recommendedName>
</protein>
<proteinExistence type="inferred from homology"/>
<evidence type="ECO:0000256" key="5">
    <source>
        <dbReference type="ARBA" id="ARBA00023136"/>
    </source>
</evidence>
<comment type="subcellular location">
    <subcellularLocation>
        <location evidence="1">Membrane</location>
        <topology evidence="1">Multi-pass membrane protein</topology>
    </subcellularLocation>
</comment>